<evidence type="ECO:0000313" key="4">
    <source>
        <dbReference type="Proteomes" id="UP000050867"/>
    </source>
</evidence>
<organism evidence="3 4">
    <name type="scientific">Wenjunlia vitaminophila</name>
    <name type="common">Streptomyces vitaminophilus</name>
    <dbReference type="NCBI Taxonomy" id="76728"/>
    <lineage>
        <taxon>Bacteria</taxon>
        <taxon>Bacillati</taxon>
        <taxon>Actinomycetota</taxon>
        <taxon>Actinomycetes</taxon>
        <taxon>Kitasatosporales</taxon>
        <taxon>Streptomycetaceae</taxon>
        <taxon>Wenjunlia</taxon>
    </lineage>
</organism>
<feature type="signal peptide" evidence="2">
    <location>
        <begin position="1"/>
        <end position="22"/>
    </location>
</feature>
<sequence>MSSRRWFSGPLLAGVASVVVLAVSGCGGDGGAGKDEVASADRGKAATRAAEDNAGEMAKYVEGQRKYVECLRGEGFDVPDPDANGQVEMGDAGEWKRDPKSRRALEKCSEFSLPIPESLEEEMQPELTEEEIEKNRRYSTCMQENGAPDFPDIGEDGHFEEVSWDPTSAGGKRAQRKCAPILGLPENPGPAQG</sequence>
<feature type="region of interest" description="Disordered" evidence="1">
    <location>
        <begin position="142"/>
        <end position="193"/>
    </location>
</feature>
<keyword evidence="4" id="KW-1185">Reference proteome</keyword>
<accession>A0A0T6LNH2</accession>
<dbReference type="OrthoDB" id="7949713at2"/>
<feature type="compositionally biased region" description="Basic and acidic residues" evidence="1">
    <location>
        <begin position="93"/>
        <end position="103"/>
    </location>
</feature>
<proteinExistence type="predicted"/>
<reference evidence="3 4" key="1">
    <citation type="submission" date="2015-10" db="EMBL/GenBank/DDBJ databases">
        <title>Draft genome sequence of pyrrolomycin-producing Streptomyces vitaminophilus.</title>
        <authorList>
            <person name="Graham D.E."/>
            <person name="Mahan K.M."/>
            <person name="Klingeman D.M."/>
            <person name="Hettich R.L."/>
            <person name="Parry R.J."/>
        </authorList>
    </citation>
    <scope>NUCLEOTIDE SEQUENCE [LARGE SCALE GENOMIC DNA]</scope>
    <source>
        <strain evidence="3 4">ATCC 31673</strain>
    </source>
</reference>
<name>A0A0T6LNH2_WENVI</name>
<dbReference type="EMBL" id="LLZU01000036">
    <property type="protein sequence ID" value="KRV47528.1"/>
    <property type="molecule type" value="Genomic_DNA"/>
</dbReference>
<dbReference type="RefSeq" id="WP_018384043.1">
    <property type="nucleotide sequence ID" value="NZ_LLZU01000036.1"/>
</dbReference>
<dbReference type="AlphaFoldDB" id="A0A0T6LNH2"/>
<dbReference type="STRING" id="76728.AQ490_06420"/>
<feature type="region of interest" description="Disordered" evidence="1">
    <location>
        <begin position="77"/>
        <end position="103"/>
    </location>
</feature>
<comment type="caution">
    <text evidence="3">The sequence shown here is derived from an EMBL/GenBank/DDBJ whole genome shotgun (WGS) entry which is preliminary data.</text>
</comment>
<dbReference type="PROSITE" id="PS51257">
    <property type="entry name" value="PROKAR_LIPOPROTEIN"/>
    <property type="match status" value="1"/>
</dbReference>
<dbReference type="eggNOG" id="ENOG50344I8">
    <property type="taxonomic scope" value="Bacteria"/>
</dbReference>
<evidence type="ECO:0008006" key="5">
    <source>
        <dbReference type="Google" id="ProtNLM"/>
    </source>
</evidence>
<protein>
    <recommendedName>
        <fullName evidence="5">Lipoprotein</fullName>
    </recommendedName>
</protein>
<evidence type="ECO:0000256" key="2">
    <source>
        <dbReference type="SAM" id="SignalP"/>
    </source>
</evidence>
<gene>
    <name evidence="3" type="ORF">AQ490_06420</name>
</gene>
<dbReference type="Proteomes" id="UP000050867">
    <property type="component" value="Unassembled WGS sequence"/>
</dbReference>
<evidence type="ECO:0000256" key="1">
    <source>
        <dbReference type="SAM" id="MobiDB-lite"/>
    </source>
</evidence>
<feature type="chain" id="PRO_5039606826" description="Lipoprotein" evidence="2">
    <location>
        <begin position="23"/>
        <end position="193"/>
    </location>
</feature>
<keyword evidence="2" id="KW-0732">Signal</keyword>
<evidence type="ECO:0000313" key="3">
    <source>
        <dbReference type="EMBL" id="KRV47528.1"/>
    </source>
</evidence>